<evidence type="ECO:0000256" key="8">
    <source>
        <dbReference type="RuleBase" id="RU000304"/>
    </source>
</evidence>
<dbReference type="GO" id="GO:0004674">
    <property type="term" value="F:protein serine/threonine kinase activity"/>
    <property type="evidence" value="ECO:0007669"/>
    <property type="project" value="UniProtKB-KW"/>
</dbReference>
<dbReference type="EMBL" id="MTSL01000146">
    <property type="protein sequence ID" value="PJF18064.1"/>
    <property type="molecule type" value="Genomic_DNA"/>
</dbReference>
<dbReference type="STRING" id="1246581.A0A2H9TJX9"/>
<keyword evidence="13" id="KW-1185">Reference proteome</keyword>
<keyword evidence="5 12" id="KW-0418">Kinase</keyword>
<organism evidence="12 13">
    <name type="scientific">Paramicrosporidium saccamoebae</name>
    <dbReference type="NCBI Taxonomy" id="1246581"/>
    <lineage>
        <taxon>Eukaryota</taxon>
        <taxon>Fungi</taxon>
        <taxon>Fungi incertae sedis</taxon>
        <taxon>Cryptomycota</taxon>
        <taxon>Cryptomycota incertae sedis</taxon>
        <taxon>Paramicrosporidium</taxon>
    </lineage>
</organism>
<evidence type="ECO:0000313" key="12">
    <source>
        <dbReference type="EMBL" id="PJF18064.1"/>
    </source>
</evidence>
<keyword evidence="3" id="KW-0808">Transferase</keyword>
<feature type="chain" id="PRO_5014133181" evidence="10">
    <location>
        <begin position="26"/>
        <end position="395"/>
    </location>
</feature>
<evidence type="ECO:0000259" key="11">
    <source>
        <dbReference type="PROSITE" id="PS50011"/>
    </source>
</evidence>
<dbReference type="InterPro" id="IPR011009">
    <property type="entry name" value="Kinase-like_dom_sf"/>
</dbReference>
<evidence type="ECO:0000256" key="6">
    <source>
        <dbReference type="ARBA" id="ARBA00022840"/>
    </source>
</evidence>
<evidence type="ECO:0000256" key="4">
    <source>
        <dbReference type="ARBA" id="ARBA00022741"/>
    </source>
</evidence>
<feature type="region of interest" description="Disordered" evidence="9">
    <location>
        <begin position="59"/>
        <end position="104"/>
    </location>
</feature>
<dbReference type="InterPro" id="IPR000719">
    <property type="entry name" value="Prot_kinase_dom"/>
</dbReference>
<evidence type="ECO:0000256" key="2">
    <source>
        <dbReference type="ARBA" id="ARBA00022553"/>
    </source>
</evidence>
<dbReference type="Gene3D" id="3.30.200.20">
    <property type="entry name" value="Phosphorylase Kinase, domain 1"/>
    <property type="match status" value="1"/>
</dbReference>
<dbReference type="PROSITE" id="PS50011">
    <property type="entry name" value="PROTEIN_KINASE_DOM"/>
    <property type="match status" value="1"/>
</dbReference>
<feature type="binding site" evidence="7">
    <location>
        <position position="152"/>
    </location>
    <ligand>
        <name>ATP</name>
        <dbReference type="ChEBI" id="CHEBI:30616"/>
    </ligand>
</feature>
<dbReference type="PANTHER" id="PTHR24351">
    <property type="entry name" value="RIBOSOMAL PROTEIN S6 KINASE"/>
    <property type="match status" value="1"/>
</dbReference>
<dbReference type="InterPro" id="IPR008271">
    <property type="entry name" value="Ser/Thr_kinase_AS"/>
</dbReference>
<accession>A0A2H9TJX9</accession>
<keyword evidence="6 7" id="KW-0067">ATP-binding</keyword>
<evidence type="ECO:0000313" key="13">
    <source>
        <dbReference type="Proteomes" id="UP000240830"/>
    </source>
</evidence>
<feature type="domain" description="Protein kinase" evidence="11">
    <location>
        <begin position="124"/>
        <end position="379"/>
    </location>
</feature>
<protein>
    <submittedName>
        <fullName evidence="12">Putative cAMP-dependent protein kinase 9</fullName>
    </submittedName>
</protein>
<comment type="caution">
    <text evidence="12">The sequence shown here is derived from an EMBL/GenBank/DDBJ whole genome shotgun (WGS) entry which is preliminary data.</text>
</comment>
<evidence type="ECO:0000256" key="1">
    <source>
        <dbReference type="ARBA" id="ARBA00022527"/>
    </source>
</evidence>
<dbReference type="InterPro" id="IPR017441">
    <property type="entry name" value="Protein_kinase_ATP_BS"/>
</dbReference>
<evidence type="ECO:0000256" key="3">
    <source>
        <dbReference type="ARBA" id="ARBA00022679"/>
    </source>
</evidence>
<keyword evidence="4 7" id="KW-0547">Nucleotide-binding</keyword>
<dbReference type="Pfam" id="PF00069">
    <property type="entry name" value="Pkinase"/>
    <property type="match status" value="1"/>
</dbReference>
<dbReference type="GO" id="GO:0005524">
    <property type="term" value="F:ATP binding"/>
    <property type="evidence" value="ECO:0007669"/>
    <property type="project" value="UniProtKB-UniRule"/>
</dbReference>
<dbReference type="Gene3D" id="1.10.510.10">
    <property type="entry name" value="Transferase(Phosphotransferase) domain 1"/>
    <property type="match status" value="1"/>
</dbReference>
<name>A0A2H9TJX9_9FUNG</name>
<evidence type="ECO:0000256" key="9">
    <source>
        <dbReference type="SAM" id="MobiDB-lite"/>
    </source>
</evidence>
<reference evidence="12 13" key="1">
    <citation type="submission" date="2016-10" db="EMBL/GenBank/DDBJ databases">
        <title>The genome of Paramicrosporidium saccamoebae is the missing link in understanding Cryptomycota and Microsporidia evolution.</title>
        <authorList>
            <person name="Quandt C.A."/>
            <person name="Beaudet D."/>
            <person name="Corsaro D."/>
            <person name="Michel R."/>
            <person name="Corradi N."/>
            <person name="James T."/>
        </authorList>
    </citation>
    <scope>NUCLEOTIDE SEQUENCE [LARGE SCALE GENOMIC DNA]</scope>
    <source>
        <strain evidence="12 13">KSL3</strain>
    </source>
</reference>
<feature type="signal peptide" evidence="10">
    <location>
        <begin position="1"/>
        <end position="25"/>
    </location>
</feature>
<keyword evidence="10" id="KW-0732">Signal</keyword>
<comment type="similarity">
    <text evidence="8">Belongs to the protein kinase superfamily.</text>
</comment>
<proteinExistence type="inferred from homology"/>
<gene>
    <name evidence="12" type="ORF">PSACC_02136</name>
</gene>
<evidence type="ECO:0000256" key="7">
    <source>
        <dbReference type="PROSITE-ProRule" id="PRU10141"/>
    </source>
</evidence>
<keyword evidence="1 8" id="KW-0723">Serine/threonine-protein kinase</keyword>
<dbReference type="AlphaFoldDB" id="A0A2H9TJX9"/>
<evidence type="ECO:0000256" key="10">
    <source>
        <dbReference type="SAM" id="SignalP"/>
    </source>
</evidence>
<dbReference type="SMART" id="SM00220">
    <property type="entry name" value="S_TKc"/>
    <property type="match status" value="1"/>
</dbReference>
<keyword evidence="2" id="KW-0597">Phosphoprotein</keyword>
<dbReference type="PROSITE" id="PS00108">
    <property type="entry name" value="PROTEIN_KINASE_ST"/>
    <property type="match status" value="1"/>
</dbReference>
<evidence type="ECO:0000256" key="5">
    <source>
        <dbReference type="ARBA" id="ARBA00022777"/>
    </source>
</evidence>
<dbReference type="SUPFAM" id="SSF56112">
    <property type="entry name" value="Protein kinase-like (PK-like)"/>
    <property type="match status" value="1"/>
</dbReference>
<dbReference type="OrthoDB" id="8693905at2759"/>
<feature type="compositionally biased region" description="Basic and acidic residues" evidence="9">
    <location>
        <begin position="79"/>
        <end position="94"/>
    </location>
</feature>
<dbReference type="PROSITE" id="PS00107">
    <property type="entry name" value="PROTEIN_KINASE_ATP"/>
    <property type="match status" value="1"/>
</dbReference>
<dbReference type="Proteomes" id="UP000240830">
    <property type="component" value="Unassembled WGS sequence"/>
</dbReference>
<sequence length="395" mass="45232">MIVSLKTFGVFWSFGFFLVAYSKEADEPFLKGNKTAIPEPQRPADKVSAKYEYVYTYEDSEETKDDKRTDKRTGKRTGKRTDKRTDRRAGKREPPPANEYSYPYRPKFPAHPSLGYCKLQDFKFGESDRLGKGGFGQVYKAVHKSGKTVAIKHTLAQSIKDKPNHVENEETIHRILQNAFIGQLLCTMKNSKNDIFFALEYFPGGDMYKQLLTYHPYSQAVLAKYVAQIVLALRYMHSNCVVYRDLKAENIMIDENDNIKLGDLGLAKYDCDNELYNLAGTVEYLAPEVAGKRKYGRACDYYSLAVLVYFLQSGKLPYRHKKDQKDVFIKQLATGKQKIPSTGNAAADELIGVLADYDPVQRWSNVYVNFDKFKKLSYFNGLDWNILEEISANQL</sequence>